<reference evidence="2 3" key="1">
    <citation type="journal article" date="2014" name="Int. J. Syst. Evol. Microbiol.">
        <title>Complete genome sequence of Corynebacterium casei LMG S-19264T (=DSM 44701T), isolated from a smear-ripened cheese.</title>
        <authorList>
            <consortium name="US DOE Joint Genome Institute (JGI-PGF)"/>
            <person name="Walter F."/>
            <person name="Albersmeier A."/>
            <person name="Kalinowski J."/>
            <person name="Ruckert C."/>
        </authorList>
    </citation>
    <scope>NUCLEOTIDE SEQUENCE [LARGE SCALE GENOMIC DNA]</scope>
    <source>
        <strain evidence="2 3">KCTC 19473</strain>
    </source>
</reference>
<sequence>MASTPFNWHKSSYSGNQGGHCVEVAETSHQVHVRDTQNRPLGHLTFPSSDWGSLLASLREGRKTD</sequence>
<name>A0A918XHE7_9ACTN</name>
<protein>
    <recommendedName>
        <fullName evidence="1">DUF397 domain-containing protein</fullName>
    </recommendedName>
</protein>
<evidence type="ECO:0000259" key="1">
    <source>
        <dbReference type="Pfam" id="PF04149"/>
    </source>
</evidence>
<proteinExistence type="predicted"/>
<dbReference type="Proteomes" id="UP000654947">
    <property type="component" value="Unassembled WGS sequence"/>
</dbReference>
<dbReference type="Pfam" id="PF04149">
    <property type="entry name" value="DUF397"/>
    <property type="match status" value="1"/>
</dbReference>
<dbReference type="InterPro" id="IPR007278">
    <property type="entry name" value="DUF397"/>
</dbReference>
<dbReference type="RefSeq" id="WP_193518264.1">
    <property type="nucleotide sequence ID" value="NZ_BMXL01000019.1"/>
</dbReference>
<feature type="domain" description="DUF397" evidence="1">
    <location>
        <begin position="7"/>
        <end position="59"/>
    </location>
</feature>
<evidence type="ECO:0000313" key="3">
    <source>
        <dbReference type="Proteomes" id="UP000654947"/>
    </source>
</evidence>
<gene>
    <name evidence="2" type="ORF">GCM10007147_33030</name>
</gene>
<accession>A0A918XHE7</accession>
<organism evidence="2 3">
    <name type="scientific">Nocardiopsis kunsanensis</name>
    <dbReference type="NCBI Taxonomy" id="141693"/>
    <lineage>
        <taxon>Bacteria</taxon>
        <taxon>Bacillati</taxon>
        <taxon>Actinomycetota</taxon>
        <taxon>Actinomycetes</taxon>
        <taxon>Streptosporangiales</taxon>
        <taxon>Nocardiopsidaceae</taxon>
        <taxon>Nocardiopsis</taxon>
    </lineage>
</organism>
<evidence type="ECO:0000313" key="2">
    <source>
        <dbReference type="EMBL" id="GHD30873.1"/>
    </source>
</evidence>
<dbReference type="AlphaFoldDB" id="A0A918XHE7"/>
<keyword evidence="3" id="KW-1185">Reference proteome</keyword>
<dbReference type="EMBL" id="BMXL01000019">
    <property type="protein sequence ID" value="GHD30873.1"/>
    <property type="molecule type" value="Genomic_DNA"/>
</dbReference>
<comment type="caution">
    <text evidence="2">The sequence shown here is derived from an EMBL/GenBank/DDBJ whole genome shotgun (WGS) entry which is preliminary data.</text>
</comment>